<dbReference type="Gene3D" id="3.30.200.20">
    <property type="entry name" value="Phosphorylase Kinase, domain 1"/>
    <property type="match status" value="1"/>
</dbReference>
<evidence type="ECO:0000259" key="2">
    <source>
        <dbReference type="PROSITE" id="PS50011"/>
    </source>
</evidence>
<evidence type="ECO:0000256" key="1">
    <source>
        <dbReference type="PROSITE-ProRule" id="PRU10141"/>
    </source>
</evidence>
<evidence type="ECO:0000313" key="3">
    <source>
        <dbReference type="EMBL" id="CAG8856307.1"/>
    </source>
</evidence>
<dbReference type="SUPFAM" id="SSF56112">
    <property type="entry name" value="Protein kinase-like (PK-like)"/>
    <property type="match status" value="1"/>
</dbReference>
<evidence type="ECO:0000313" key="4">
    <source>
        <dbReference type="Proteomes" id="UP000789901"/>
    </source>
</evidence>
<proteinExistence type="predicted"/>
<feature type="binding site" evidence="1">
    <location>
        <position position="69"/>
    </location>
    <ligand>
        <name>ATP</name>
        <dbReference type="ChEBI" id="CHEBI:30616"/>
    </ligand>
</feature>
<sequence length="85" mass="10125">SLKKINKISYEEIDNGVKNILNDEKYKLSWINYNDFNQIREIGKGGFATVFFAYWYNKNDNIYRTVALKVIHNSNKEVENFIQEL</sequence>
<organism evidence="3 4">
    <name type="scientific">Gigaspora margarita</name>
    <dbReference type="NCBI Taxonomy" id="4874"/>
    <lineage>
        <taxon>Eukaryota</taxon>
        <taxon>Fungi</taxon>
        <taxon>Fungi incertae sedis</taxon>
        <taxon>Mucoromycota</taxon>
        <taxon>Glomeromycotina</taxon>
        <taxon>Glomeromycetes</taxon>
        <taxon>Diversisporales</taxon>
        <taxon>Gigasporaceae</taxon>
        <taxon>Gigaspora</taxon>
    </lineage>
</organism>
<dbReference type="PROSITE" id="PS50011">
    <property type="entry name" value="PROTEIN_KINASE_DOM"/>
    <property type="match status" value="1"/>
</dbReference>
<dbReference type="PROSITE" id="PS00107">
    <property type="entry name" value="PROTEIN_KINASE_ATP"/>
    <property type="match status" value="1"/>
</dbReference>
<dbReference type="InterPro" id="IPR011009">
    <property type="entry name" value="Kinase-like_dom_sf"/>
</dbReference>
<gene>
    <name evidence="3" type="ORF">GMARGA_LOCUS45128</name>
</gene>
<comment type="caution">
    <text evidence="3">The sequence shown here is derived from an EMBL/GenBank/DDBJ whole genome shotgun (WGS) entry which is preliminary data.</text>
</comment>
<dbReference type="Proteomes" id="UP000789901">
    <property type="component" value="Unassembled WGS sequence"/>
</dbReference>
<reference evidence="3 4" key="1">
    <citation type="submission" date="2021-06" db="EMBL/GenBank/DDBJ databases">
        <authorList>
            <person name="Kallberg Y."/>
            <person name="Tangrot J."/>
            <person name="Rosling A."/>
        </authorList>
    </citation>
    <scope>NUCLEOTIDE SEQUENCE [LARGE SCALE GENOMIC DNA]</scope>
    <source>
        <strain evidence="3 4">120-4 pot B 10/14</strain>
    </source>
</reference>
<name>A0ABN7XLW6_GIGMA</name>
<feature type="non-terminal residue" evidence="3">
    <location>
        <position position="1"/>
    </location>
</feature>
<feature type="non-terminal residue" evidence="3">
    <location>
        <position position="85"/>
    </location>
</feature>
<accession>A0ABN7XLW6</accession>
<dbReference type="EMBL" id="CAJVQB010158507">
    <property type="protein sequence ID" value="CAG8856307.1"/>
    <property type="molecule type" value="Genomic_DNA"/>
</dbReference>
<feature type="domain" description="Protein kinase" evidence="2">
    <location>
        <begin position="36"/>
        <end position="85"/>
    </location>
</feature>
<protein>
    <submittedName>
        <fullName evidence="3">32474_t:CDS:1</fullName>
    </submittedName>
</protein>
<dbReference type="InterPro" id="IPR000719">
    <property type="entry name" value="Prot_kinase_dom"/>
</dbReference>
<keyword evidence="1" id="KW-0067">ATP-binding</keyword>
<keyword evidence="1" id="KW-0547">Nucleotide-binding</keyword>
<dbReference type="InterPro" id="IPR017441">
    <property type="entry name" value="Protein_kinase_ATP_BS"/>
</dbReference>
<keyword evidence="4" id="KW-1185">Reference proteome</keyword>